<feature type="binding site" evidence="6">
    <location>
        <begin position="102"/>
        <end position="104"/>
    </location>
    <ligand>
        <name>N(1)-(5-phospho-beta-D-ribosyl)glycinamide</name>
        <dbReference type="ChEBI" id="CHEBI:143788"/>
    </ligand>
</feature>
<evidence type="ECO:0000313" key="9">
    <source>
        <dbReference type="EMBL" id="EFL39595.1"/>
    </source>
</evidence>
<dbReference type="Gene3D" id="3.40.50.170">
    <property type="entry name" value="Formyl transferase, N-terminal domain"/>
    <property type="match status" value="1"/>
</dbReference>
<dbReference type="GO" id="GO:0005829">
    <property type="term" value="C:cytosol"/>
    <property type="evidence" value="ECO:0007669"/>
    <property type="project" value="TreeGrafter"/>
</dbReference>
<dbReference type="EMBL" id="GG657758">
    <property type="protein sequence ID" value="EFL39595.1"/>
    <property type="molecule type" value="Genomic_DNA"/>
</dbReference>
<feature type="region of interest" description="Disordered" evidence="7">
    <location>
        <begin position="1"/>
        <end position="28"/>
    </location>
</feature>
<feature type="domain" description="Formyl transferase N-terminal" evidence="8">
    <location>
        <begin position="93"/>
        <end position="275"/>
    </location>
</feature>
<comment type="catalytic activity">
    <reaction evidence="5 6">
        <text>N(1)-(5-phospho-beta-D-ribosyl)glycinamide + (6R)-10-formyltetrahydrofolate = N(2)-formyl-N(1)-(5-phospho-beta-D-ribosyl)glycinamide + (6S)-5,6,7,8-tetrahydrofolate + H(+)</text>
        <dbReference type="Rhea" id="RHEA:15053"/>
        <dbReference type="ChEBI" id="CHEBI:15378"/>
        <dbReference type="ChEBI" id="CHEBI:57453"/>
        <dbReference type="ChEBI" id="CHEBI:143788"/>
        <dbReference type="ChEBI" id="CHEBI:147286"/>
        <dbReference type="ChEBI" id="CHEBI:195366"/>
        <dbReference type="EC" id="2.1.2.2"/>
    </reaction>
</comment>
<dbReference type="InterPro" id="IPR002376">
    <property type="entry name" value="Formyl_transf_N"/>
</dbReference>
<feature type="binding site" evidence="6">
    <location>
        <position position="158"/>
    </location>
    <ligand>
        <name>(6R)-10-formyltetrahydrofolate</name>
        <dbReference type="ChEBI" id="CHEBI:195366"/>
    </ligand>
</feature>
<dbReference type="SUPFAM" id="SSF53328">
    <property type="entry name" value="Formyltransferase"/>
    <property type="match status" value="1"/>
</dbReference>
<dbReference type="UniPathway" id="UPA00074">
    <property type="reaction ID" value="UER00126"/>
</dbReference>
<dbReference type="PROSITE" id="PS00373">
    <property type="entry name" value="GART"/>
    <property type="match status" value="1"/>
</dbReference>
<keyword evidence="3 6" id="KW-0658">Purine biosynthesis</keyword>
<sequence>MRGSRSRAPGDPGPAFPDRLFPDATFRPRPRPVGAARCAGIVADGRPLRRLPRIREREAFVGMYKALCRRPHGRSPRKGPTVAAKPVAERARRLVVLVSGSGTNLQALLDEIAATGTEEYGAEIVAVGADREGIEGLARAERAGLPTFVCRVRDYPTREEWDAALAEAVAAHEPDLVVSAGFMKIVGKEFLARFGGRFVNTHPALLPSFPGAHGVRDALAYGARVTGCTVHFVDDGVDTGPIIAQGVVEVRDEDDESALHERIKEVERRLLVEVVGRLARNGYRIEGRKVVIQ</sequence>
<comment type="function">
    <text evidence="6">Catalyzes the transfer of a formyl group from 10-formyltetrahydrofolate to 5-phospho-ribosyl-glycinamide (GAR), producing 5-phospho-ribosyl-N-formylglycinamide (FGAR) and tetrahydrofolate.</text>
</comment>
<evidence type="ECO:0000256" key="2">
    <source>
        <dbReference type="ARBA" id="ARBA00022679"/>
    </source>
</evidence>
<feature type="active site" description="Proton donor" evidence="6">
    <location>
        <position position="202"/>
    </location>
</feature>
<dbReference type="HAMAP" id="MF_01930">
    <property type="entry name" value="PurN"/>
    <property type="match status" value="1"/>
</dbReference>
<comment type="pathway">
    <text evidence="1 6">Purine metabolism; IMP biosynthesis via de novo pathway; N(2)-formyl-N(1)-(5-phospho-D-ribosyl)glycinamide from N(1)-(5-phospho-D-ribosyl)glycinamide (10-formyl THF route): step 1/1.</text>
</comment>
<dbReference type="GO" id="GO:0006189">
    <property type="term" value="P:'de novo' IMP biosynthetic process"/>
    <property type="evidence" value="ECO:0007669"/>
    <property type="project" value="UniProtKB-UniRule"/>
</dbReference>
<dbReference type="PANTHER" id="PTHR43369:SF2">
    <property type="entry name" value="PHOSPHORIBOSYLGLYCINAMIDE FORMYLTRANSFERASE"/>
    <property type="match status" value="1"/>
</dbReference>
<dbReference type="NCBIfam" id="TIGR00639">
    <property type="entry name" value="PurN"/>
    <property type="match status" value="1"/>
</dbReference>
<dbReference type="InterPro" id="IPR036477">
    <property type="entry name" value="Formyl_transf_N_sf"/>
</dbReference>
<feature type="binding site" evidence="6">
    <location>
        <position position="200"/>
    </location>
    <ligand>
        <name>(6R)-10-formyltetrahydrofolate</name>
        <dbReference type="ChEBI" id="CHEBI:195366"/>
    </ligand>
</feature>
<reference evidence="9" key="1">
    <citation type="submission" date="2009-02" db="EMBL/GenBank/DDBJ databases">
        <title>Annotation of Streptomyces griseoflavus strain Tu4000.</title>
        <authorList>
            <consortium name="The Broad Institute Genome Sequencing Platform"/>
            <consortium name="Broad Institute Microbial Sequencing Center"/>
            <person name="Fischbach M."/>
            <person name="Godfrey P."/>
            <person name="Ward D."/>
            <person name="Young S."/>
            <person name="Zeng Q."/>
            <person name="Koehrsen M."/>
            <person name="Alvarado L."/>
            <person name="Berlin A.M."/>
            <person name="Bochicchio J."/>
            <person name="Borenstein D."/>
            <person name="Chapman S.B."/>
            <person name="Chen Z."/>
            <person name="Engels R."/>
            <person name="Freedman E."/>
            <person name="Gellesch M."/>
            <person name="Goldberg J."/>
            <person name="Griggs A."/>
            <person name="Gujja S."/>
            <person name="Heilman E.R."/>
            <person name="Heiman D.I."/>
            <person name="Hepburn T.A."/>
            <person name="Howarth C."/>
            <person name="Jen D."/>
            <person name="Larson L."/>
            <person name="Lewis B."/>
            <person name="Mehta T."/>
            <person name="Park D."/>
            <person name="Pearson M."/>
            <person name="Richards J."/>
            <person name="Roberts A."/>
            <person name="Saif S."/>
            <person name="Shea T.D."/>
            <person name="Shenoy N."/>
            <person name="Sisk P."/>
            <person name="Stolte C."/>
            <person name="Sykes S.N."/>
            <person name="Thomson T."/>
            <person name="Walk T."/>
            <person name="White J."/>
            <person name="Yandava C."/>
            <person name="Straight P."/>
            <person name="Clardy J."/>
            <person name="Hung D."/>
            <person name="Kolter R."/>
            <person name="Mekalanos J."/>
            <person name="Walker S."/>
            <person name="Walsh C.T."/>
            <person name="Wieland-Brown L.C."/>
            <person name="Haas B."/>
            <person name="Nusbaum C."/>
            <person name="Birren B."/>
        </authorList>
    </citation>
    <scope>NUCLEOTIDE SEQUENCE [LARGE SCALE GENOMIC DNA]</scope>
    <source>
        <strain evidence="9">Tu4000</strain>
    </source>
</reference>
<organism evidence="9 10">
    <name type="scientific">Streptomyces griseoflavus Tu4000</name>
    <dbReference type="NCBI Taxonomy" id="467200"/>
    <lineage>
        <taxon>Bacteria</taxon>
        <taxon>Bacillati</taxon>
        <taxon>Actinomycetota</taxon>
        <taxon>Actinomycetes</taxon>
        <taxon>Kitasatosporales</taxon>
        <taxon>Streptomycetaceae</taxon>
        <taxon>Streptomyces</taxon>
    </lineage>
</organism>
<gene>
    <name evidence="6" type="primary">purN</name>
    <name evidence="9" type="ORF">SSRG_02399</name>
</gene>
<dbReference type="eggNOG" id="COG0299">
    <property type="taxonomic scope" value="Bacteria"/>
</dbReference>
<keyword evidence="10" id="KW-1185">Reference proteome</keyword>
<dbReference type="InterPro" id="IPR004607">
    <property type="entry name" value="GART"/>
</dbReference>
<evidence type="ECO:0000256" key="1">
    <source>
        <dbReference type="ARBA" id="ARBA00005054"/>
    </source>
</evidence>
<proteinExistence type="inferred from homology"/>
<evidence type="ECO:0000256" key="7">
    <source>
        <dbReference type="SAM" id="MobiDB-lite"/>
    </source>
</evidence>
<dbReference type="EC" id="2.1.2.2" evidence="6"/>
<dbReference type="Proteomes" id="UP000002968">
    <property type="component" value="Unassembled WGS sequence"/>
</dbReference>
<dbReference type="CDD" id="cd08645">
    <property type="entry name" value="FMT_core_GART"/>
    <property type="match status" value="1"/>
</dbReference>
<evidence type="ECO:0000313" key="10">
    <source>
        <dbReference type="Proteomes" id="UP000002968"/>
    </source>
</evidence>
<evidence type="ECO:0000256" key="6">
    <source>
        <dbReference type="HAMAP-Rule" id="MF_01930"/>
    </source>
</evidence>
<dbReference type="InterPro" id="IPR001555">
    <property type="entry name" value="GART_AS"/>
</dbReference>
<dbReference type="GO" id="GO:0004644">
    <property type="term" value="F:phosphoribosylglycinamide formyltransferase activity"/>
    <property type="evidence" value="ECO:0007669"/>
    <property type="project" value="UniProtKB-UniRule"/>
</dbReference>
<keyword evidence="2 6" id="KW-0808">Transferase</keyword>
<feature type="binding site" evidence="6">
    <location>
        <begin position="183"/>
        <end position="186"/>
    </location>
    <ligand>
        <name>(6R)-10-formyltetrahydrofolate</name>
        <dbReference type="ChEBI" id="CHEBI:195366"/>
    </ligand>
</feature>
<dbReference type="HOGENOM" id="CLU_038395_1_0_11"/>
<comment type="similarity">
    <text evidence="4 6">Belongs to the GART family.</text>
</comment>
<evidence type="ECO:0000256" key="4">
    <source>
        <dbReference type="ARBA" id="ARBA00038440"/>
    </source>
</evidence>
<dbReference type="STRING" id="467200.SSRG_02399"/>
<protein>
    <recommendedName>
        <fullName evidence="6">Phosphoribosylglycinamide formyltransferase</fullName>
        <ecNumber evidence="6">2.1.2.2</ecNumber>
    </recommendedName>
    <alternativeName>
        <fullName evidence="6">5'-phosphoribosylglycinamide transformylase</fullName>
    </alternativeName>
    <alternativeName>
        <fullName evidence="6">GAR transformylase</fullName>
        <shortName evidence="6">GART</shortName>
    </alternativeName>
</protein>
<evidence type="ECO:0000256" key="5">
    <source>
        <dbReference type="ARBA" id="ARBA00047664"/>
    </source>
</evidence>
<dbReference type="AlphaFoldDB" id="D9XUE9"/>
<name>D9XUE9_9ACTN</name>
<dbReference type="PANTHER" id="PTHR43369">
    <property type="entry name" value="PHOSPHORIBOSYLGLYCINAMIDE FORMYLTRANSFERASE"/>
    <property type="match status" value="1"/>
</dbReference>
<dbReference type="FunFam" id="3.40.50.170:FF:000008">
    <property type="entry name" value="Phosphoribosylglycinamide formyltransferase"/>
    <property type="match status" value="1"/>
</dbReference>
<dbReference type="Pfam" id="PF00551">
    <property type="entry name" value="Formyl_trans_N"/>
    <property type="match status" value="1"/>
</dbReference>
<feature type="site" description="Raises pKa of active site His" evidence="6">
    <location>
        <position position="238"/>
    </location>
</feature>
<accession>D9XUE9</accession>
<evidence type="ECO:0000256" key="3">
    <source>
        <dbReference type="ARBA" id="ARBA00022755"/>
    </source>
</evidence>
<evidence type="ECO:0000259" key="8">
    <source>
        <dbReference type="Pfam" id="PF00551"/>
    </source>
</evidence>